<evidence type="ECO:0000259" key="5">
    <source>
        <dbReference type="Pfam" id="PF00891"/>
    </source>
</evidence>
<dbReference type="InterPro" id="IPR036388">
    <property type="entry name" value="WH-like_DNA-bd_sf"/>
</dbReference>
<dbReference type="Pfam" id="PF08100">
    <property type="entry name" value="Dimerisation"/>
    <property type="match status" value="1"/>
</dbReference>
<keyword evidence="1" id="KW-0489">Methyltransferase</keyword>
<organism evidence="7 8">
    <name type="scientific">Streptomyces termitum</name>
    <dbReference type="NCBI Taxonomy" id="67368"/>
    <lineage>
        <taxon>Bacteria</taxon>
        <taxon>Bacillati</taxon>
        <taxon>Actinomycetota</taxon>
        <taxon>Actinomycetes</taxon>
        <taxon>Kitasatosporales</taxon>
        <taxon>Streptomycetaceae</taxon>
        <taxon>Streptomyces</taxon>
    </lineage>
</organism>
<dbReference type="InterPro" id="IPR001077">
    <property type="entry name" value="COMT_C"/>
</dbReference>
<dbReference type="Pfam" id="PF00891">
    <property type="entry name" value="Methyltransf_2"/>
    <property type="match status" value="1"/>
</dbReference>
<dbReference type="AlphaFoldDB" id="A0A918WA72"/>
<dbReference type="InterPro" id="IPR016461">
    <property type="entry name" value="COMT-like"/>
</dbReference>
<dbReference type="GO" id="GO:0032259">
    <property type="term" value="P:methylation"/>
    <property type="evidence" value="ECO:0007669"/>
    <property type="project" value="UniProtKB-KW"/>
</dbReference>
<dbReference type="SUPFAM" id="SSF46785">
    <property type="entry name" value="Winged helix' DNA-binding domain"/>
    <property type="match status" value="1"/>
</dbReference>
<feature type="domain" description="O-methyltransferase dimerisation" evidence="6">
    <location>
        <begin position="12"/>
        <end position="90"/>
    </location>
</feature>
<keyword evidence="8" id="KW-1185">Reference proteome</keyword>
<comment type="caution">
    <text evidence="7">The sequence shown here is derived from an EMBL/GenBank/DDBJ whole genome shotgun (WGS) entry which is preliminary data.</text>
</comment>
<sequence length="335" mass="35949">MALDLQLGQISQMAFGYWHAQVLFSATNLGVFDALADGPLGCDDLAARLSLPAEPCRRLLDAATGLRLLVRDPDTGAYANAPASARLLTSGSPESISRWVDVMSRWYGPWGDLGEAVRLGHAVEHRDTRLGDDPAYVEDFILGMHVYNARTAQGLADTLEDPGPVRIADIGGGAGTYSIALCKAWAEARSEIVDLPGVVPLARTTVADAGLADRVTVREGDYYRDAFGTGLDIVLLSNVLHQESRDKGLDILRRALAALRPGGRVLVHGHFLEESRTAPVFTTLHNLSALVLWSGGRSYTAPEMAELMAAAGFADVEVRRTPEPSARLLVGRKPA</sequence>
<protein>
    <submittedName>
        <fullName evidence="7">Hydroxyindole O-methyltransferase</fullName>
    </submittedName>
</protein>
<dbReference type="InterPro" id="IPR036390">
    <property type="entry name" value="WH_DNA-bd_sf"/>
</dbReference>
<dbReference type="GO" id="GO:0046983">
    <property type="term" value="F:protein dimerization activity"/>
    <property type="evidence" value="ECO:0007669"/>
    <property type="project" value="InterPro"/>
</dbReference>
<dbReference type="Gene3D" id="1.10.10.10">
    <property type="entry name" value="Winged helix-like DNA-binding domain superfamily/Winged helix DNA-binding domain"/>
    <property type="match status" value="1"/>
</dbReference>
<dbReference type="PANTHER" id="PTHR43712">
    <property type="entry name" value="PUTATIVE (AFU_ORTHOLOGUE AFUA_4G14580)-RELATED"/>
    <property type="match status" value="1"/>
</dbReference>
<dbReference type="SUPFAM" id="SSF53335">
    <property type="entry name" value="S-adenosyl-L-methionine-dependent methyltransferases"/>
    <property type="match status" value="1"/>
</dbReference>
<dbReference type="PANTHER" id="PTHR43712:SF2">
    <property type="entry name" value="O-METHYLTRANSFERASE CICE"/>
    <property type="match status" value="1"/>
</dbReference>
<dbReference type="RefSeq" id="WP_189980018.1">
    <property type="nucleotide sequence ID" value="NZ_BMUL01000011.1"/>
</dbReference>
<dbReference type="Gene3D" id="3.40.50.150">
    <property type="entry name" value="Vaccinia Virus protein VP39"/>
    <property type="match status" value="1"/>
</dbReference>
<dbReference type="FunFam" id="1.10.10.10:FF:000358">
    <property type="entry name" value="Acetylserotonin O-methyltransferase"/>
    <property type="match status" value="1"/>
</dbReference>
<dbReference type="InterPro" id="IPR012967">
    <property type="entry name" value="COMT_dimerisation"/>
</dbReference>
<evidence type="ECO:0000256" key="3">
    <source>
        <dbReference type="ARBA" id="ARBA00022691"/>
    </source>
</evidence>
<evidence type="ECO:0000256" key="1">
    <source>
        <dbReference type="ARBA" id="ARBA00022603"/>
    </source>
</evidence>
<dbReference type="GO" id="GO:0008171">
    <property type="term" value="F:O-methyltransferase activity"/>
    <property type="evidence" value="ECO:0007669"/>
    <property type="project" value="InterPro"/>
</dbReference>
<dbReference type="PIRSF" id="PIRSF005739">
    <property type="entry name" value="O-mtase"/>
    <property type="match status" value="1"/>
</dbReference>
<proteinExistence type="predicted"/>
<dbReference type="PROSITE" id="PS51683">
    <property type="entry name" value="SAM_OMT_II"/>
    <property type="match status" value="1"/>
</dbReference>
<reference evidence="7" key="1">
    <citation type="journal article" date="2014" name="Int. J. Syst. Evol. Microbiol.">
        <title>Complete genome sequence of Corynebacterium casei LMG S-19264T (=DSM 44701T), isolated from a smear-ripened cheese.</title>
        <authorList>
            <consortium name="US DOE Joint Genome Institute (JGI-PGF)"/>
            <person name="Walter F."/>
            <person name="Albersmeier A."/>
            <person name="Kalinowski J."/>
            <person name="Ruckert C."/>
        </authorList>
    </citation>
    <scope>NUCLEOTIDE SEQUENCE</scope>
    <source>
        <strain evidence="7">JCM 4518</strain>
    </source>
</reference>
<evidence type="ECO:0000313" key="8">
    <source>
        <dbReference type="Proteomes" id="UP000644020"/>
    </source>
</evidence>
<gene>
    <name evidence="7" type="primary">hioM</name>
    <name evidence="7" type="ORF">GCM10010305_44170</name>
</gene>
<accession>A0A918WA72</accession>
<name>A0A918WA72_9ACTN</name>
<dbReference type="EMBL" id="BMUL01000011">
    <property type="protein sequence ID" value="GHA95694.1"/>
    <property type="molecule type" value="Genomic_DNA"/>
</dbReference>
<reference evidence="7" key="2">
    <citation type="submission" date="2020-09" db="EMBL/GenBank/DDBJ databases">
        <authorList>
            <person name="Sun Q."/>
            <person name="Ohkuma M."/>
        </authorList>
    </citation>
    <scope>NUCLEOTIDE SEQUENCE</scope>
    <source>
        <strain evidence="7">JCM 4518</strain>
    </source>
</reference>
<feature type="active site" description="Proton acceptor" evidence="4">
    <location>
        <position position="241"/>
    </location>
</feature>
<dbReference type="InterPro" id="IPR029063">
    <property type="entry name" value="SAM-dependent_MTases_sf"/>
</dbReference>
<keyword evidence="3" id="KW-0949">S-adenosyl-L-methionine</keyword>
<evidence type="ECO:0000259" key="6">
    <source>
        <dbReference type="Pfam" id="PF08100"/>
    </source>
</evidence>
<feature type="domain" description="O-methyltransferase C-terminal" evidence="5">
    <location>
        <begin position="166"/>
        <end position="314"/>
    </location>
</feature>
<dbReference type="CDD" id="cd02440">
    <property type="entry name" value="AdoMet_MTases"/>
    <property type="match status" value="1"/>
</dbReference>
<evidence type="ECO:0000313" key="7">
    <source>
        <dbReference type="EMBL" id="GHA95694.1"/>
    </source>
</evidence>
<dbReference type="Proteomes" id="UP000644020">
    <property type="component" value="Unassembled WGS sequence"/>
</dbReference>
<keyword evidence="2" id="KW-0808">Transferase</keyword>
<evidence type="ECO:0000256" key="2">
    <source>
        <dbReference type="ARBA" id="ARBA00022679"/>
    </source>
</evidence>
<evidence type="ECO:0000256" key="4">
    <source>
        <dbReference type="PIRSR" id="PIRSR005739-1"/>
    </source>
</evidence>